<feature type="compositionally biased region" description="Low complexity" evidence="1">
    <location>
        <begin position="93"/>
        <end position="105"/>
    </location>
</feature>
<evidence type="ECO:0000313" key="3">
    <source>
        <dbReference type="Proteomes" id="UP000054383"/>
    </source>
</evidence>
<gene>
    <name evidence="2" type="ORF">PISL3812_09845</name>
</gene>
<evidence type="ECO:0000256" key="1">
    <source>
        <dbReference type="SAM" id="MobiDB-lite"/>
    </source>
</evidence>
<protein>
    <submittedName>
        <fullName evidence="2">Uncharacterized protein</fullName>
    </submittedName>
</protein>
<sequence length="128" mass="14308">MCRSSLALYTWCHCQESQLIEPCHNSGEPSPHGSCDSIASETVQLHCYCRYHAEKGFRSAHQDQRKHRRTGKKGKRLSFGSTGSVETLDSDQSDASAASSTASSSMRALPLRLKKGWNSLRRLSFEHH</sequence>
<evidence type="ECO:0000313" key="2">
    <source>
        <dbReference type="EMBL" id="CRG92778.1"/>
    </source>
</evidence>
<proteinExistence type="predicted"/>
<dbReference type="Proteomes" id="UP000054383">
    <property type="component" value="Unassembled WGS sequence"/>
</dbReference>
<accession>A0A0U1MAZ4</accession>
<dbReference type="AlphaFoldDB" id="A0A0U1MAZ4"/>
<dbReference type="OrthoDB" id="4448901at2759"/>
<reference evidence="2 3" key="1">
    <citation type="submission" date="2015-04" db="EMBL/GenBank/DDBJ databases">
        <authorList>
            <person name="Syromyatnikov M.Y."/>
            <person name="Popov V.N."/>
        </authorList>
    </citation>
    <scope>NUCLEOTIDE SEQUENCE [LARGE SCALE GENOMIC DNA]</scope>
    <source>
        <strain evidence="2">WF-38-12</strain>
    </source>
</reference>
<name>A0A0U1MAZ4_TALIS</name>
<keyword evidence="3" id="KW-1185">Reference proteome</keyword>
<dbReference type="STRING" id="28573.A0A0U1MAZ4"/>
<dbReference type="EMBL" id="CVMT01000016">
    <property type="protein sequence ID" value="CRG92778.1"/>
    <property type="molecule type" value="Genomic_DNA"/>
</dbReference>
<organism evidence="2 3">
    <name type="scientific">Talaromyces islandicus</name>
    <name type="common">Penicillium islandicum</name>
    <dbReference type="NCBI Taxonomy" id="28573"/>
    <lineage>
        <taxon>Eukaryota</taxon>
        <taxon>Fungi</taxon>
        <taxon>Dikarya</taxon>
        <taxon>Ascomycota</taxon>
        <taxon>Pezizomycotina</taxon>
        <taxon>Eurotiomycetes</taxon>
        <taxon>Eurotiomycetidae</taxon>
        <taxon>Eurotiales</taxon>
        <taxon>Trichocomaceae</taxon>
        <taxon>Talaromyces</taxon>
        <taxon>Talaromyces sect. Islandici</taxon>
    </lineage>
</organism>
<feature type="region of interest" description="Disordered" evidence="1">
    <location>
        <begin position="57"/>
        <end position="106"/>
    </location>
</feature>
<feature type="compositionally biased region" description="Basic residues" evidence="1">
    <location>
        <begin position="64"/>
        <end position="76"/>
    </location>
</feature>